<dbReference type="Proteomes" id="UP000499080">
    <property type="component" value="Unassembled WGS sequence"/>
</dbReference>
<evidence type="ECO:0000313" key="2">
    <source>
        <dbReference type="Proteomes" id="UP000499080"/>
    </source>
</evidence>
<protein>
    <submittedName>
        <fullName evidence="1">Uncharacterized protein</fullName>
    </submittedName>
</protein>
<sequence>MENRPPLLNKLKPASRVHAIAKRRCGNPADANLLTAPPTAIFDEDDRLRFPLLDFSWLPHNIDGKIGRLLRAMILVGHP</sequence>
<organism evidence="1 2">
    <name type="scientific">Araneus ventricosus</name>
    <name type="common">Orbweaver spider</name>
    <name type="synonym">Epeira ventricosa</name>
    <dbReference type="NCBI Taxonomy" id="182803"/>
    <lineage>
        <taxon>Eukaryota</taxon>
        <taxon>Metazoa</taxon>
        <taxon>Ecdysozoa</taxon>
        <taxon>Arthropoda</taxon>
        <taxon>Chelicerata</taxon>
        <taxon>Arachnida</taxon>
        <taxon>Araneae</taxon>
        <taxon>Araneomorphae</taxon>
        <taxon>Entelegynae</taxon>
        <taxon>Araneoidea</taxon>
        <taxon>Araneidae</taxon>
        <taxon>Araneus</taxon>
    </lineage>
</organism>
<accession>A0A4Y2HUN8</accession>
<gene>
    <name evidence="1" type="ORF">AVEN_229634_1</name>
</gene>
<reference evidence="1 2" key="1">
    <citation type="journal article" date="2019" name="Sci. Rep.">
        <title>Orb-weaving spider Araneus ventricosus genome elucidates the spidroin gene catalogue.</title>
        <authorList>
            <person name="Kono N."/>
            <person name="Nakamura H."/>
            <person name="Ohtoshi R."/>
            <person name="Moran D.A.P."/>
            <person name="Shinohara A."/>
            <person name="Yoshida Y."/>
            <person name="Fujiwara M."/>
            <person name="Mori M."/>
            <person name="Tomita M."/>
            <person name="Arakawa K."/>
        </authorList>
    </citation>
    <scope>NUCLEOTIDE SEQUENCE [LARGE SCALE GENOMIC DNA]</scope>
</reference>
<name>A0A4Y2HUN8_ARAVE</name>
<comment type="caution">
    <text evidence="1">The sequence shown here is derived from an EMBL/GenBank/DDBJ whole genome shotgun (WGS) entry which is preliminary data.</text>
</comment>
<proteinExistence type="predicted"/>
<dbReference type="AlphaFoldDB" id="A0A4Y2HUN8"/>
<keyword evidence="2" id="KW-1185">Reference proteome</keyword>
<dbReference type="EMBL" id="BGPR01002181">
    <property type="protein sequence ID" value="GBM69141.1"/>
    <property type="molecule type" value="Genomic_DNA"/>
</dbReference>
<evidence type="ECO:0000313" key="1">
    <source>
        <dbReference type="EMBL" id="GBM69141.1"/>
    </source>
</evidence>